<dbReference type="SUPFAM" id="SSF81345">
    <property type="entry name" value="ABC transporter involved in vitamin B12 uptake, BtuC"/>
    <property type="match status" value="1"/>
</dbReference>
<evidence type="ECO:0000313" key="11">
    <source>
        <dbReference type="Proteomes" id="UP001565927"/>
    </source>
</evidence>
<dbReference type="PANTHER" id="PTHR30472">
    <property type="entry name" value="FERRIC ENTEROBACTIN TRANSPORT SYSTEM PERMEASE PROTEIN"/>
    <property type="match status" value="1"/>
</dbReference>
<feature type="transmembrane region" description="Helical" evidence="9">
    <location>
        <begin position="102"/>
        <end position="120"/>
    </location>
</feature>
<name>A0ABV4H4G4_9ACTN</name>
<feature type="transmembrane region" description="Helical" evidence="9">
    <location>
        <begin position="311"/>
        <end position="330"/>
    </location>
</feature>
<dbReference type="Proteomes" id="UP001565927">
    <property type="component" value="Unassembled WGS sequence"/>
</dbReference>
<evidence type="ECO:0000256" key="2">
    <source>
        <dbReference type="ARBA" id="ARBA00007935"/>
    </source>
</evidence>
<dbReference type="Gene3D" id="1.10.3470.10">
    <property type="entry name" value="ABC transporter involved in vitamin B12 uptake, BtuC"/>
    <property type="match status" value="1"/>
</dbReference>
<feature type="transmembrane region" description="Helical" evidence="9">
    <location>
        <begin position="127"/>
        <end position="147"/>
    </location>
</feature>
<dbReference type="InterPro" id="IPR000522">
    <property type="entry name" value="ABC_transptr_permease_BtuC"/>
</dbReference>
<evidence type="ECO:0000256" key="1">
    <source>
        <dbReference type="ARBA" id="ARBA00004651"/>
    </source>
</evidence>
<dbReference type="EMBL" id="JBGFTU010000011">
    <property type="protein sequence ID" value="MEZ0165306.1"/>
    <property type="molecule type" value="Genomic_DNA"/>
</dbReference>
<organism evidence="10 11">
    <name type="scientific">Kineococcus halophytocola</name>
    <dbReference type="NCBI Taxonomy" id="3234027"/>
    <lineage>
        <taxon>Bacteria</taxon>
        <taxon>Bacillati</taxon>
        <taxon>Actinomycetota</taxon>
        <taxon>Actinomycetes</taxon>
        <taxon>Kineosporiales</taxon>
        <taxon>Kineosporiaceae</taxon>
        <taxon>Kineococcus</taxon>
    </lineage>
</organism>
<gene>
    <name evidence="10" type="ORF">AB2L27_11110</name>
</gene>
<evidence type="ECO:0000256" key="3">
    <source>
        <dbReference type="ARBA" id="ARBA00022448"/>
    </source>
</evidence>
<evidence type="ECO:0000256" key="6">
    <source>
        <dbReference type="ARBA" id="ARBA00022989"/>
    </source>
</evidence>
<evidence type="ECO:0000256" key="7">
    <source>
        <dbReference type="ARBA" id="ARBA00023136"/>
    </source>
</evidence>
<keyword evidence="5 9" id="KW-0812">Transmembrane</keyword>
<accession>A0ABV4H4G4</accession>
<feature type="transmembrane region" description="Helical" evidence="9">
    <location>
        <begin position="69"/>
        <end position="90"/>
    </location>
</feature>
<feature type="transmembrane region" description="Helical" evidence="9">
    <location>
        <begin position="153"/>
        <end position="174"/>
    </location>
</feature>
<evidence type="ECO:0000256" key="8">
    <source>
        <dbReference type="SAM" id="MobiDB-lite"/>
    </source>
</evidence>
<evidence type="ECO:0000256" key="4">
    <source>
        <dbReference type="ARBA" id="ARBA00022475"/>
    </source>
</evidence>
<keyword evidence="3" id="KW-0813">Transport</keyword>
<evidence type="ECO:0000313" key="10">
    <source>
        <dbReference type="EMBL" id="MEZ0165306.1"/>
    </source>
</evidence>
<dbReference type="RefSeq" id="WP_370441531.1">
    <property type="nucleotide sequence ID" value="NZ_JBGFTU010000011.1"/>
</dbReference>
<feature type="region of interest" description="Disordered" evidence="8">
    <location>
        <begin position="1"/>
        <end position="20"/>
    </location>
</feature>
<sequence>MTPTRPATTDRPGTTARPGRRSGLAVATALTLALVLVSLGVGGYDITLDGLLHDPAAREMFLISRVPRTLALVLAATAMGLSGVVLQMIVQNRFVEPTTIGSAQWAALGILLVTWLWPGADPLSRMAIASTFAFVGTLVFLGVLRRVSLRSSVVVPIVGMMLGSVVSAGTLFLASELQLQQALASWRSGGFSSVVRGQYEPLWAVAGIVVVVYVVADRFTIAGLGREVSTNLGLNHTRVVFLGSALVALATGVTAVVVGFLPFLGLIVPNVVSMLRGDDLRRNLPWVALASTALIVVCDLVGRTVVFPLEIPASVVLGAVGATTFVVLVLNRRRWLRA</sequence>
<keyword evidence="11" id="KW-1185">Reference proteome</keyword>
<evidence type="ECO:0000256" key="9">
    <source>
        <dbReference type="SAM" id="Phobius"/>
    </source>
</evidence>
<feature type="transmembrane region" description="Helical" evidence="9">
    <location>
        <begin position="24"/>
        <end position="48"/>
    </location>
</feature>
<dbReference type="CDD" id="cd06550">
    <property type="entry name" value="TM_ABC_iron-siderophores_like"/>
    <property type="match status" value="1"/>
</dbReference>
<comment type="caution">
    <text evidence="10">The sequence shown here is derived from an EMBL/GenBank/DDBJ whole genome shotgun (WGS) entry which is preliminary data.</text>
</comment>
<keyword evidence="7 9" id="KW-0472">Membrane</keyword>
<dbReference type="InterPro" id="IPR037294">
    <property type="entry name" value="ABC_BtuC-like"/>
</dbReference>
<protein>
    <submittedName>
        <fullName evidence="10">ABC transporter permease</fullName>
    </submittedName>
</protein>
<comment type="similarity">
    <text evidence="2">Belongs to the binding-protein-dependent transport system permease family. FecCD subfamily.</text>
</comment>
<evidence type="ECO:0000256" key="5">
    <source>
        <dbReference type="ARBA" id="ARBA00022692"/>
    </source>
</evidence>
<keyword evidence="6 9" id="KW-1133">Transmembrane helix</keyword>
<reference evidence="10 11" key="1">
    <citation type="submission" date="2024-07" db="EMBL/GenBank/DDBJ databases">
        <authorList>
            <person name="Thanompreechachai J."/>
            <person name="Duangmal K."/>
        </authorList>
    </citation>
    <scope>NUCLEOTIDE SEQUENCE [LARGE SCALE GENOMIC DNA]</scope>
    <source>
        <strain evidence="10 11">LSe6-4</strain>
    </source>
</reference>
<dbReference type="PANTHER" id="PTHR30472:SF27">
    <property type="entry name" value="PETROBACTIN IMPORT SYSTEM PERMEASE PROTEIN YCLN"/>
    <property type="match status" value="1"/>
</dbReference>
<feature type="transmembrane region" description="Helical" evidence="9">
    <location>
        <begin position="202"/>
        <end position="221"/>
    </location>
</feature>
<dbReference type="Pfam" id="PF01032">
    <property type="entry name" value="FecCD"/>
    <property type="match status" value="1"/>
</dbReference>
<comment type="subcellular location">
    <subcellularLocation>
        <location evidence="1">Cell membrane</location>
        <topology evidence="1">Multi-pass membrane protein</topology>
    </subcellularLocation>
</comment>
<keyword evidence="4" id="KW-1003">Cell membrane</keyword>
<proteinExistence type="inferred from homology"/>
<feature type="transmembrane region" description="Helical" evidence="9">
    <location>
        <begin position="241"/>
        <end position="272"/>
    </location>
</feature>